<proteinExistence type="predicted"/>
<evidence type="ECO:0000313" key="1">
    <source>
        <dbReference type="EMBL" id="DAD88862.1"/>
    </source>
</evidence>
<sequence>MRYVKIVLHAIAVEIQSIQAKLTYRSLKRTRFVSVMR</sequence>
<accession>A0A8S5N2N1</accession>
<organism evidence="1">
    <name type="scientific">Siphoviridae sp. ctRuT6</name>
    <dbReference type="NCBI Taxonomy" id="2826339"/>
    <lineage>
        <taxon>Viruses</taxon>
        <taxon>Duplodnaviria</taxon>
        <taxon>Heunggongvirae</taxon>
        <taxon>Uroviricota</taxon>
        <taxon>Caudoviricetes</taxon>
    </lineage>
</organism>
<protein>
    <submittedName>
        <fullName evidence="1">Uncharacterized protein</fullName>
    </submittedName>
</protein>
<name>A0A8S5N2N1_9CAUD</name>
<dbReference type="EMBL" id="BK015049">
    <property type="protein sequence ID" value="DAD88862.1"/>
    <property type="molecule type" value="Genomic_DNA"/>
</dbReference>
<reference evidence="1" key="1">
    <citation type="journal article" date="2021" name="Proc. Natl. Acad. Sci. U.S.A.">
        <title>A Catalog of Tens of Thousands of Viruses from Human Metagenomes Reveals Hidden Associations with Chronic Diseases.</title>
        <authorList>
            <person name="Tisza M.J."/>
            <person name="Buck C.B."/>
        </authorList>
    </citation>
    <scope>NUCLEOTIDE SEQUENCE</scope>
    <source>
        <strain evidence="1">CtRuT6</strain>
    </source>
</reference>